<dbReference type="Gene3D" id="3.20.20.150">
    <property type="entry name" value="Divalent-metal-dependent TIM barrel enzymes"/>
    <property type="match status" value="1"/>
</dbReference>
<dbReference type="Proteomes" id="UP000078532">
    <property type="component" value="Unassembled WGS sequence"/>
</dbReference>
<reference evidence="2 3" key="1">
    <citation type="submission" date="2016-04" db="EMBL/GenBank/DDBJ databases">
        <authorList>
            <person name="Evans L.H."/>
            <person name="Alamgir A."/>
            <person name="Owens N."/>
            <person name="Weber N.D."/>
            <person name="Virtaneva K."/>
            <person name="Barbian K."/>
            <person name="Babar A."/>
            <person name="Rosenke K."/>
        </authorList>
    </citation>
    <scope>NUCLEOTIDE SEQUENCE [LARGE SCALE GENOMIC DNA]</scope>
    <source>
        <strain evidence="2 3">LMa1</strain>
    </source>
</reference>
<accession>A0A1B7LGZ7</accession>
<dbReference type="STRING" id="1838280.A6M21_06030"/>
<keyword evidence="3" id="KW-1185">Reference proteome</keyword>
<sequence>MKNKTGEWKMHIDGFAINADAAGLDGNLTVLREELDYYAGLGFTHVEIAPHGAGVMYHGSLHREKLAELLKLLAGYPFQYTVHGPNPMNLMNRDELAAEEGMFKASLEFTAAVGAGVMVYHAGRYRPEEKFLLPGQEIPGPEDKKEMWALEVSLLRKMGDAAARYGVTVAVENARPYLDGSPYCYGEFLDQLADMIRTVDHPYIGITLDLGHAYLAARHHNYDLLAGVEAVAPYVRHIHLHDNFGRSCASYEKKQCELAASGRGDLHLPIGWGGVPARDILARLGSYRGVITLEMRPRYRAYFGRALGNARALLNA</sequence>
<feature type="domain" description="Xylose isomerase-like TIM barrel" evidence="1">
    <location>
        <begin position="36"/>
        <end position="297"/>
    </location>
</feature>
<name>A0A1B7LGZ7_9FIRM</name>
<evidence type="ECO:0000259" key="1">
    <source>
        <dbReference type="Pfam" id="PF01261"/>
    </source>
</evidence>
<comment type="caution">
    <text evidence="2">The sequence shown here is derived from an EMBL/GenBank/DDBJ whole genome shotgun (WGS) entry which is preliminary data.</text>
</comment>
<dbReference type="SUPFAM" id="SSF51658">
    <property type="entry name" value="Xylose isomerase-like"/>
    <property type="match status" value="1"/>
</dbReference>
<evidence type="ECO:0000313" key="3">
    <source>
        <dbReference type="Proteomes" id="UP000078532"/>
    </source>
</evidence>
<evidence type="ECO:0000313" key="2">
    <source>
        <dbReference type="EMBL" id="OAT85474.1"/>
    </source>
</evidence>
<dbReference type="PANTHER" id="PTHR12110">
    <property type="entry name" value="HYDROXYPYRUVATE ISOMERASE"/>
    <property type="match status" value="1"/>
</dbReference>
<dbReference type="EMBL" id="LYVF01000062">
    <property type="protein sequence ID" value="OAT85474.1"/>
    <property type="molecule type" value="Genomic_DNA"/>
</dbReference>
<organism evidence="2 3">
    <name type="scientific">Desulfotomaculum copahuensis</name>
    <dbReference type="NCBI Taxonomy" id="1838280"/>
    <lineage>
        <taxon>Bacteria</taxon>
        <taxon>Bacillati</taxon>
        <taxon>Bacillota</taxon>
        <taxon>Clostridia</taxon>
        <taxon>Eubacteriales</taxon>
        <taxon>Desulfotomaculaceae</taxon>
        <taxon>Desulfotomaculum</taxon>
    </lineage>
</organism>
<dbReference type="Pfam" id="PF01261">
    <property type="entry name" value="AP_endonuc_2"/>
    <property type="match status" value="1"/>
</dbReference>
<proteinExistence type="predicted"/>
<dbReference type="InterPro" id="IPR050312">
    <property type="entry name" value="IolE/XylAMocC-like"/>
</dbReference>
<dbReference type="InterPro" id="IPR013022">
    <property type="entry name" value="Xyl_isomerase-like_TIM-brl"/>
</dbReference>
<protein>
    <recommendedName>
        <fullName evidence="1">Xylose isomerase-like TIM barrel domain-containing protein</fullName>
    </recommendedName>
</protein>
<dbReference type="PANTHER" id="PTHR12110:SF53">
    <property type="entry name" value="BLR5974 PROTEIN"/>
    <property type="match status" value="1"/>
</dbReference>
<dbReference type="InterPro" id="IPR036237">
    <property type="entry name" value="Xyl_isomerase-like_sf"/>
</dbReference>
<gene>
    <name evidence="2" type="ORF">A6M21_06030</name>
</gene>
<dbReference type="AlphaFoldDB" id="A0A1B7LGZ7"/>